<dbReference type="GO" id="GO:0002376">
    <property type="term" value="P:immune system process"/>
    <property type="evidence" value="ECO:0007669"/>
    <property type="project" value="UniProtKB-KW"/>
</dbReference>
<dbReference type="PANTHER" id="PTHR19433">
    <property type="entry name" value="T-CELL RECEPTOR ALPHA CHAIN V REGION-RELATED"/>
    <property type="match status" value="1"/>
</dbReference>
<dbReference type="SUPFAM" id="SSF48726">
    <property type="entry name" value="Immunoglobulin"/>
    <property type="match status" value="1"/>
</dbReference>
<gene>
    <name evidence="10" type="ORF">DAT39_016367</name>
</gene>
<dbReference type="InterPro" id="IPR013783">
    <property type="entry name" value="Ig-like_fold"/>
</dbReference>
<comment type="caution">
    <text evidence="10">The sequence shown here is derived from an EMBL/GenBank/DDBJ whole genome shotgun (WGS) entry which is preliminary data.</text>
</comment>
<evidence type="ECO:0000313" key="10">
    <source>
        <dbReference type="EMBL" id="KAF5893928.1"/>
    </source>
</evidence>
<sequence length="211" mass="23488">TLQPGRRWVSAQSHTEPPVYQPDEELSVNVGDSATLRCCVSENQVGIIELFKQPNREKPQIIVTVYKAAKETFYNGFQKTDFLIERSSNCFNVTILNTLQSDQGMYYCALPQPYPVFADGTYLKIKGEHVTTASETSEPALCGHSVMFEPTLPGNVTTMNAQEKIVIVLGTALGSCVILNLYLACFILRRKWDKSDTSTENSSSKRQVGVH</sequence>
<evidence type="ECO:0000313" key="11">
    <source>
        <dbReference type="Proteomes" id="UP000727407"/>
    </source>
</evidence>
<keyword evidence="5 8" id="KW-0472">Membrane</keyword>
<reference evidence="10" key="1">
    <citation type="submission" date="2020-07" db="EMBL/GenBank/DDBJ databases">
        <title>Clarias magur genome sequencing, assembly and annotation.</title>
        <authorList>
            <person name="Kushwaha B."/>
            <person name="Kumar R."/>
            <person name="Das P."/>
            <person name="Joshi C.G."/>
            <person name="Kumar D."/>
            <person name="Nagpure N.S."/>
            <person name="Pandey M."/>
            <person name="Agarwal S."/>
            <person name="Srivastava S."/>
            <person name="Singh M."/>
            <person name="Sahoo L."/>
            <person name="Jayasankar P."/>
            <person name="Meher P.K."/>
            <person name="Koringa P.G."/>
            <person name="Iquebal M.A."/>
            <person name="Das S.P."/>
            <person name="Bit A."/>
            <person name="Patnaik S."/>
            <person name="Patel N."/>
            <person name="Shah T.M."/>
            <person name="Hinsu A."/>
            <person name="Jena J.K."/>
        </authorList>
    </citation>
    <scope>NUCLEOTIDE SEQUENCE</scope>
    <source>
        <strain evidence="10">CIFAMagur01</strain>
        <tissue evidence="10">Testis</tissue>
    </source>
</reference>
<feature type="domain" description="Ig-like" evidence="9">
    <location>
        <begin position="17"/>
        <end position="108"/>
    </location>
</feature>
<keyword evidence="3" id="KW-0732">Signal</keyword>
<dbReference type="InterPro" id="IPR013106">
    <property type="entry name" value="Ig_V-set"/>
</dbReference>
<keyword evidence="7" id="KW-0325">Glycoprotein</keyword>
<feature type="transmembrane region" description="Helical" evidence="8">
    <location>
        <begin position="165"/>
        <end position="188"/>
    </location>
</feature>
<evidence type="ECO:0000256" key="2">
    <source>
        <dbReference type="ARBA" id="ARBA00022475"/>
    </source>
</evidence>
<dbReference type="InterPro" id="IPR036179">
    <property type="entry name" value="Ig-like_dom_sf"/>
</dbReference>
<dbReference type="PROSITE" id="PS50835">
    <property type="entry name" value="IG_LIKE"/>
    <property type="match status" value="1"/>
</dbReference>
<feature type="non-terminal residue" evidence="10">
    <location>
        <position position="211"/>
    </location>
</feature>
<evidence type="ECO:0000256" key="1">
    <source>
        <dbReference type="ARBA" id="ARBA00004236"/>
    </source>
</evidence>
<dbReference type="InterPro" id="IPR003599">
    <property type="entry name" value="Ig_sub"/>
</dbReference>
<accession>A0A8J4X5I2</accession>
<evidence type="ECO:0000256" key="3">
    <source>
        <dbReference type="ARBA" id="ARBA00022729"/>
    </source>
</evidence>
<proteinExistence type="predicted"/>
<evidence type="ECO:0000256" key="8">
    <source>
        <dbReference type="SAM" id="Phobius"/>
    </source>
</evidence>
<dbReference type="PANTHER" id="PTHR19433:SF111">
    <property type="entry name" value="T CELL RECEPTOR ALPHA VARIABLE 4"/>
    <property type="match status" value="1"/>
</dbReference>
<organism evidence="10 11">
    <name type="scientific">Clarias magur</name>
    <name type="common">Asian catfish</name>
    <name type="synonym">Macropteronotus magur</name>
    <dbReference type="NCBI Taxonomy" id="1594786"/>
    <lineage>
        <taxon>Eukaryota</taxon>
        <taxon>Metazoa</taxon>
        <taxon>Chordata</taxon>
        <taxon>Craniata</taxon>
        <taxon>Vertebrata</taxon>
        <taxon>Euteleostomi</taxon>
        <taxon>Actinopterygii</taxon>
        <taxon>Neopterygii</taxon>
        <taxon>Teleostei</taxon>
        <taxon>Ostariophysi</taxon>
        <taxon>Siluriformes</taxon>
        <taxon>Clariidae</taxon>
        <taxon>Clarias</taxon>
    </lineage>
</organism>
<evidence type="ECO:0000256" key="4">
    <source>
        <dbReference type="ARBA" id="ARBA00022859"/>
    </source>
</evidence>
<evidence type="ECO:0000256" key="5">
    <source>
        <dbReference type="ARBA" id="ARBA00023136"/>
    </source>
</evidence>
<feature type="non-terminal residue" evidence="10">
    <location>
        <position position="1"/>
    </location>
</feature>
<keyword evidence="6" id="KW-1015">Disulfide bond</keyword>
<keyword evidence="8" id="KW-1133">Transmembrane helix</keyword>
<evidence type="ECO:0000256" key="7">
    <source>
        <dbReference type="ARBA" id="ARBA00023180"/>
    </source>
</evidence>
<dbReference type="InterPro" id="IPR007110">
    <property type="entry name" value="Ig-like_dom"/>
</dbReference>
<dbReference type="SMART" id="SM00409">
    <property type="entry name" value="IG"/>
    <property type="match status" value="1"/>
</dbReference>
<keyword evidence="8" id="KW-0812">Transmembrane</keyword>
<dbReference type="EMBL" id="QNUK01000403">
    <property type="protein sequence ID" value="KAF5893928.1"/>
    <property type="molecule type" value="Genomic_DNA"/>
</dbReference>
<dbReference type="Gene3D" id="2.60.40.10">
    <property type="entry name" value="Immunoglobulins"/>
    <property type="match status" value="1"/>
</dbReference>
<dbReference type="InterPro" id="IPR052051">
    <property type="entry name" value="TCR_complex_component"/>
</dbReference>
<evidence type="ECO:0000256" key="6">
    <source>
        <dbReference type="ARBA" id="ARBA00023157"/>
    </source>
</evidence>
<comment type="subcellular location">
    <subcellularLocation>
        <location evidence="1">Cell membrane</location>
    </subcellularLocation>
</comment>
<keyword evidence="2" id="KW-1003">Cell membrane</keyword>
<protein>
    <recommendedName>
        <fullName evidence="9">Ig-like domain-containing protein</fullName>
    </recommendedName>
</protein>
<evidence type="ECO:0000259" key="9">
    <source>
        <dbReference type="PROSITE" id="PS50835"/>
    </source>
</evidence>
<dbReference type="AlphaFoldDB" id="A0A8J4X5I2"/>
<dbReference type="Pfam" id="PF07686">
    <property type="entry name" value="V-set"/>
    <property type="match status" value="1"/>
</dbReference>
<dbReference type="GO" id="GO:0005886">
    <property type="term" value="C:plasma membrane"/>
    <property type="evidence" value="ECO:0007669"/>
    <property type="project" value="UniProtKB-SubCell"/>
</dbReference>
<name>A0A8J4X5I2_CLAMG</name>
<keyword evidence="11" id="KW-1185">Reference proteome</keyword>
<dbReference type="OrthoDB" id="6370831at2759"/>
<dbReference type="Proteomes" id="UP000727407">
    <property type="component" value="Unassembled WGS sequence"/>
</dbReference>
<dbReference type="GO" id="GO:0009617">
    <property type="term" value="P:response to bacterium"/>
    <property type="evidence" value="ECO:0007669"/>
    <property type="project" value="TreeGrafter"/>
</dbReference>
<keyword evidence="4" id="KW-0391">Immunity</keyword>